<keyword evidence="3" id="KW-1185">Reference proteome</keyword>
<dbReference type="Proteomes" id="UP000292685">
    <property type="component" value="Unassembled WGS sequence"/>
</dbReference>
<name>A0A4Q8ADF7_9MICC</name>
<gene>
    <name evidence="2" type="ORF">EV380_1819</name>
</gene>
<sequence>MSYPQQPPVVIRTEPRGASITSLVLGLCPVALGFTFVVPIVGVVMGIIGLMKEPAGKSVATWGIILNAVMMLGWLLLLLFLLPLLAVAFFGLS</sequence>
<feature type="transmembrane region" description="Helical" evidence="1">
    <location>
        <begin position="62"/>
        <end position="90"/>
    </location>
</feature>
<proteinExistence type="predicted"/>
<evidence type="ECO:0008006" key="4">
    <source>
        <dbReference type="Google" id="ProtNLM"/>
    </source>
</evidence>
<reference evidence="2 3" key="1">
    <citation type="submission" date="2019-02" db="EMBL/GenBank/DDBJ databases">
        <title>Sequencing the genomes of 1000 actinobacteria strains.</title>
        <authorList>
            <person name="Klenk H.-P."/>
        </authorList>
    </citation>
    <scope>NUCLEOTIDE SEQUENCE [LARGE SCALE GENOMIC DNA]</scope>
    <source>
        <strain evidence="2 3">DSM 17364</strain>
    </source>
</reference>
<keyword evidence="1" id="KW-1133">Transmembrane helix</keyword>
<keyword evidence="1" id="KW-0472">Membrane</keyword>
<accession>A0A4Q8ADF7</accession>
<comment type="caution">
    <text evidence="2">The sequence shown here is derived from an EMBL/GenBank/DDBJ whole genome shotgun (WGS) entry which is preliminary data.</text>
</comment>
<feature type="transmembrane region" description="Helical" evidence="1">
    <location>
        <begin position="20"/>
        <end position="50"/>
    </location>
</feature>
<keyword evidence="1" id="KW-0812">Transmembrane</keyword>
<evidence type="ECO:0000313" key="2">
    <source>
        <dbReference type="EMBL" id="RZU62228.1"/>
    </source>
</evidence>
<dbReference type="EMBL" id="SHLA01000001">
    <property type="protein sequence ID" value="RZU62228.1"/>
    <property type="molecule type" value="Genomic_DNA"/>
</dbReference>
<organism evidence="2 3">
    <name type="scientific">Zhihengliuella halotolerans</name>
    <dbReference type="NCBI Taxonomy" id="370736"/>
    <lineage>
        <taxon>Bacteria</taxon>
        <taxon>Bacillati</taxon>
        <taxon>Actinomycetota</taxon>
        <taxon>Actinomycetes</taxon>
        <taxon>Micrococcales</taxon>
        <taxon>Micrococcaceae</taxon>
        <taxon>Zhihengliuella</taxon>
    </lineage>
</organism>
<evidence type="ECO:0000313" key="3">
    <source>
        <dbReference type="Proteomes" id="UP000292685"/>
    </source>
</evidence>
<protein>
    <recommendedName>
        <fullName evidence="4">DUF4190 domain-containing protein</fullName>
    </recommendedName>
</protein>
<evidence type="ECO:0000256" key="1">
    <source>
        <dbReference type="SAM" id="Phobius"/>
    </source>
</evidence>
<dbReference type="RefSeq" id="WP_130450821.1">
    <property type="nucleotide sequence ID" value="NZ_SHLA01000001.1"/>
</dbReference>
<dbReference type="AlphaFoldDB" id="A0A4Q8ADF7"/>